<dbReference type="AlphaFoldDB" id="M3B3T5"/>
<evidence type="ECO:0000313" key="5">
    <source>
        <dbReference type="Proteomes" id="UP000016931"/>
    </source>
</evidence>
<dbReference type="PROSITE" id="PS50297">
    <property type="entry name" value="ANK_REP_REGION"/>
    <property type="match status" value="1"/>
</dbReference>
<dbReference type="RefSeq" id="XP_016762533.1">
    <property type="nucleotide sequence ID" value="XM_016904722.1"/>
</dbReference>
<sequence length="116" mass="13001">MFLDRGADILRSDILYFASGRRRNAVEVTNFLLSRGADPNRLRFDGLEPGWSISRLKDGLGTPLHYAIRRHRLDVVLALVKAGADLSVQDTLGRTPRMLAELRHNAEVLALLDAHK</sequence>
<dbReference type="Proteomes" id="UP000016931">
    <property type="component" value="Unassembled WGS sequence"/>
</dbReference>
<dbReference type="PANTHER" id="PTHR24173:SF74">
    <property type="entry name" value="ANKYRIN REPEAT DOMAIN-CONTAINING PROTEIN 16"/>
    <property type="match status" value="1"/>
</dbReference>
<gene>
    <name evidence="4" type="ORF">SEPMUDRAFT_148128</name>
</gene>
<dbReference type="GeneID" id="27901859"/>
<evidence type="ECO:0000256" key="1">
    <source>
        <dbReference type="ARBA" id="ARBA00022737"/>
    </source>
</evidence>
<dbReference type="InterPro" id="IPR002110">
    <property type="entry name" value="Ankyrin_rpt"/>
</dbReference>
<dbReference type="EMBL" id="KB456262">
    <property type="protein sequence ID" value="EMF14412.1"/>
    <property type="molecule type" value="Genomic_DNA"/>
</dbReference>
<keyword evidence="2 3" id="KW-0040">ANK repeat</keyword>
<dbReference type="SUPFAM" id="SSF48403">
    <property type="entry name" value="Ankyrin repeat"/>
    <property type="match status" value="1"/>
</dbReference>
<accession>M3B3T5</accession>
<dbReference type="PANTHER" id="PTHR24173">
    <property type="entry name" value="ANKYRIN REPEAT CONTAINING"/>
    <property type="match status" value="1"/>
</dbReference>
<keyword evidence="5" id="KW-1185">Reference proteome</keyword>
<evidence type="ECO:0000313" key="4">
    <source>
        <dbReference type="EMBL" id="EMF14412.1"/>
    </source>
</evidence>
<organism evidence="4 5">
    <name type="scientific">Sphaerulina musiva (strain SO2202)</name>
    <name type="common">Poplar stem canker fungus</name>
    <name type="synonym">Septoria musiva</name>
    <dbReference type="NCBI Taxonomy" id="692275"/>
    <lineage>
        <taxon>Eukaryota</taxon>
        <taxon>Fungi</taxon>
        <taxon>Dikarya</taxon>
        <taxon>Ascomycota</taxon>
        <taxon>Pezizomycotina</taxon>
        <taxon>Dothideomycetes</taxon>
        <taxon>Dothideomycetidae</taxon>
        <taxon>Mycosphaerellales</taxon>
        <taxon>Mycosphaerellaceae</taxon>
        <taxon>Sphaerulina</taxon>
    </lineage>
</organism>
<dbReference type="OrthoDB" id="3650438at2759"/>
<dbReference type="PROSITE" id="PS50088">
    <property type="entry name" value="ANK_REPEAT"/>
    <property type="match status" value="1"/>
</dbReference>
<protein>
    <submittedName>
        <fullName evidence="4">Ankyrin</fullName>
    </submittedName>
</protein>
<feature type="repeat" description="ANK" evidence="3">
    <location>
        <begin position="62"/>
        <end position="91"/>
    </location>
</feature>
<dbReference type="InterPro" id="IPR036770">
    <property type="entry name" value="Ankyrin_rpt-contain_sf"/>
</dbReference>
<dbReference type="STRING" id="692275.M3B3T5"/>
<keyword evidence="1" id="KW-0677">Repeat</keyword>
<evidence type="ECO:0000256" key="3">
    <source>
        <dbReference type="PROSITE-ProRule" id="PRU00023"/>
    </source>
</evidence>
<name>M3B3T5_SPHMS</name>
<dbReference type="SMART" id="SM00248">
    <property type="entry name" value="ANK"/>
    <property type="match status" value="2"/>
</dbReference>
<reference evidence="4 5" key="1">
    <citation type="journal article" date="2012" name="PLoS Pathog.">
        <title>Diverse lifestyles and strategies of plant pathogenesis encoded in the genomes of eighteen Dothideomycetes fungi.</title>
        <authorList>
            <person name="Ohm R.A."/>
            <person name="Feau N."/>
            <person name="Henrissat B."/>
            <person name="Schoch C.L."/>
            <person name="Horwitz B.A."/>
            <person name="Barry K.W."/>
            <person name="Condon B.J."/>
            <person name="Copeland A.C."/>
            <person name="Dhillon B."/>
            <person name="Glaser F."/>
            <person name="Hesse C.N."/>
            <person name="Kosti I."/>
            <person name="LaButti K."/>
            <person name="Lindquist E.A."/>
            <person name="Lucas S."/>
            <person name="Salamov A.A."/>
            <person name="Bradshaw R.E."/>
            <person name="Ciuffetti L."/>
            <person name="Hamelin R.C."/>
            <person name="Kema G.H.J."/>
            <person name="Lawrence C."/>
            <person name="Scott J.A."/>
            <person name="Spatafora J.W."/>
            <person name="Turgeon B.G."/>
            <person name="de Wit P.J.G.M."/>
            <person name="Zhong S."/>
            <person name="Goodwin S.B."/>
            <person name="Grigoriev I.V."/>
        </authorList>
    </citation>
    <scope>NUCLEOTIDE SEQUENCE [LARGE SCALE GENOMIC DNA]</scope>
    <source>
        <strain evidence="4 5">SO2202</strain>
    </source>
</reference>
<evidence type="ECO:0000256" key="2">
    <source>
        <dbReference type="ARBA" id="ARBA00023043"/>
    </source>
</evidence>
<proteinExistence type="predicted"/>
<dbReference type="Gene3D" id="1.25.40.20">
    <property type="entry name" value="Ankyrin repeat-containing domain"/>
    <property type="match status" value="1"/>
</dbReference>
<dbReference type="Pfam" id="PF13857">
    <property type="entry name" value="Ank_5"/>
    <property type="match status" value="1"/>
</dbReference>
<dbReference type="HOGENOM" id="CLU_2321831_0_0_1"/>